<evidence type="ECO:0000313" key="1">
    <source>
        <dbReference type="EMBL" id="QRC98671.1"/>
    </source>
</evidence>
<sequence>MHSNVNPEPHGRWGGPRWVTWGRGESWCALCEALEGRSAVPWRPARRPKTSSAGLWLHHNLSPVISLCYL</sequence>
<proteinExistence type="predicted"/>
<gene>
    <name evidence="1" type="ORF">JI435_412420</name>
</gene>
<keyword evidence="2" id="KW-1185">Reference proteome</keyword>
<dbReference type="EMBL" id="CP069030">
    <property type="protein sequence ID" value="QRC98671.1"/>
    <property type="molecule type" value="Genomic_DNA"/>
</dbReference>
<organism evidence="1 2">
    <name type="scientific">Phaeosphaeria nodorum (strain SN15 / ATCC MYA-4574 / FGSC 10173)</name>
    <name type="common">Glume blotch fungus</name>
    <name type="synonym">Parastagonospora nodorum</name>
    <dbReference type="NCBI Taxonomy" id="321614"/>
    <lineage>
        <taxon>Eukaryota</taxon>
        <taxon>Fungi</taxon>
        <taxon>Dikarya</taxon>
        <taxon>Ascomycota</taxon>
        <taxon>Pezizomycotina</taxon>
        <taxon>Dothideomycetes</taxon>
        <taxon>Pleosporomycetidae</taxon>
        <taxon>Pleosporales</taxon>
        <taxon>Pleosporineae</taxon>
        <taxon>Phaeosphaeriaceae</taxon>
        <taxon>Parastagonospora</taxon>
    </lineage>
</organism>
<evidence type="ECO:0000313" key="2">
    <source>
        <dbReference type="Proteomes" id="UP000663193"/>
    </source>
</evidence>
<accession>A0A7U2I3P0</accession>
<dbReference type="AlphaFoldDB" id="A0A7U2I3P0"/>
<dbReference type="VEuPathDB" id="FungiDB:JI435_412420"/>
<name>A0A7U2I3P0_PHANO</name>
<reference evidence="2" key="1">
    <citation type="journal article" date="2021" name="BMC Genomics">
        <title>Chromosome-level genome assembly and manually-curated proteome of model necrotroph Parastagonospora nodorum Sn15 reveals a genome-wide trove of candidate effector homologs, and redundancy of virulence-related functions within an accessory chromosome.</title>
        <authorList>
            <person name="Bertazzoni S."/>
            <person name="Jones D.A.B."/>
            <person name="Phan H.T."/>
            <person name="Tan K.-C."/>
            <person name="Hane J.K."/>
        </authorList>
    </citation>
    <scope>NUCLEOTIDE SEQUENCE [LARGE SCALE GENOMIC DNA]</scope>
    <source>
        <strain evidence="2">SN15 / ATCC MYA-4574 / FGSC 10173)</strain>
    </source>
</reference>
<dbReference type="Proteomes" id="UP000663193">
    <property type="component" value="Chromosome 8"/>
</dbReference>
<protein>
    <submittedName>
        <fullName evidence="1">Uncharacterized protein</fullName>
    </submittedName>
</protein>